<dbReference type="Proteomes" id="UP001595975">
    <property type="component" value="Unassembled WGS sequence"/>
</dbReference>
<feature type="transmembrane region" description="Helical" evidence="1">
    <location>
        <begin position="53"/>
        <end position="73"/>
    </location>
</feature>
<evidence type="ECO:0008006" key="4">
    <source>
        <dbReference type="Google" id="ProtNLM"/>
    </source>
</evidence>
<evidence type="ECO:0000313" key="3">
    <source>
        <dbReference type="Proteomes" id="UP001595975"/>
    </source>
</evidence>
<protein>
    <recommendedName>
        <fullName evidence="4">DUF4386 family protein</fullName>
    </recommendedName>
</protein>
<accession>A0ABW0X6T7</accession>
<sequence length="218" mass="22213">MTTATQSTAMKSTTKSTTTNARLTTVAVVAAPVLLALYGGIRLLDGSRDPGPGWLIGHSLMLLGLLLFAPLLVALERAPGPRRTAAARVAGRAVLGAALTGLAASLGQVAIDLYVGAVAVDKADQNRMFEAIQSRPGVEPLFYSAVPLLFHLGLLVLLVAASVGAGRVLRWWSPVLVVAATVLTAADLAFIPLASVGYLVALAPLAGFGTAAARPAAA</sequence>
<organism evidence="2 3">
    <name type="scientific">Kitasatospora misakiensis</name>
    <dbReference type="NCBI Taxonomy" id="67330"/>
    <lineage>
        <taxon>Bacteria</taxon>
        <taxon>Bacillati</taxon>
        <taxon>Actinomycetota</taxon>
        <taxon>Actinomycetes</taxon>
        <taxon>Kitasatosporales</taxon>
        <taxon>Streptomycetaceae</taxon>
        <taxon>Kitasatospora</taxon>
    </lineage>
</organism>
<feature type="transmembrane region" description="Helical" evidence="1">
    <location>
        <begin position="140"/>
        <end position="163"/>
    </location>
</feature>
<evidence type="ECO:0000256" key="1">
    <source>
        <dbReference type="SAM" id="Phobius"/>
    </source>
</evidence>
<gene>
    <name evidence="2" type="ORF">ACFP3U_21135</name>
</gene>
<comment type="caution">
    <text evidence="2">The sequence shown here is derived from an EMBL/GenBank/DDBJ whole genome shotgun (WGS) entry which is preliminary data.</text>
</comment>
<dbReference type="RefSeq" id="WP_380227158.1">
    <property type="nucleotide sequence ID" value="NZ_JBHSOF010000028.1"/>
</dbReference>
<feature type="transmembrane region" description="Helical" evidence="1">
    <location>
        <begin position="94"/>
        <end position="120"/>
    </location>
</feature>
<proteinExistence type="predicted"/>
<dbReference type="EMBL" id="JBHSOF010000028">
    <property type="protein sequence ID" value="MFC5665468.1"/>
    <property type="molecule type" value="Genomic_DNA"/>
</dbReference>
<keyword evidence="1" id="KW-0472">Membrane</keyword>
<keyword evidence="1" id="KW-1133">Transmembrane helix</keyword>
<reference evidence="3" key="1">
    <citation type="journal article" date="2019" name="Int. J. Syst. Evol. Microbiol.">
        <title>The Global Catalogue of Microorganisms (GCM) 10K type strain sequencing project: providing services to taxonomists for standard genome sequencing and annotation.</title>
        <authorList>
            <consortium name="The Broad Institute Genomics Platform"/>
            <consortium name="The Broad Institute Genome Sequencing Center for Infectious Disease"/>
            <person name="Wu L."/>
            <person name="Ma J."/>
        </authorList>
    </citation>
    <scope>NUCLEOTIDE SEQUENCE [LARGE SCALE GENOMIC DNA]</scope>
    <source>
        <strain evidence="3">CGMCC 4.1437</strain>
    </source>
</reference>
<evidence type="ECO:0000313" key="2">
    <source>
        <dbReference type="EMBL" id="MFC5665468.1"/>
    </source>
</evidence>
<keyword evidence="1" id="KW-0812">Transmembrane</keyword>
<feature type="transmembrane region" description="Helical" evidence="1">
    <location>
        <begin position="21"/>
        <end position="41"/>
    </location>
</feature>
<name>A0ABW0X6T7_9ACTN</name>
<keyword evidence="3" id="KW-1185">Reference proteome</keyword>